<dbReference type="InterPro" id="IPR001930">
    <property type="entry name" value="Peptidase_M1"/>
</dbReference>
<keyword evidence="23" id="KW-1185">Reference proteome</keyword>
<dbReference type="InterPro" id="IPR027268">
    <property type="entry name" value="Peptidase_M4/M1_CTD_sf"/>
</dbReference>
<keyword evidence="3" id="KW-0031">Aminopeptidase</keyword>
<dbReference type="EMBL" id="CAKOGL010000028">
    <property type="protein sequence ID" value="CAH2105875.1"/>
    <property type="molecule type" value="Genomic_DNA"/>
</dbReference>
<comment type="similarity">
    <text evidence="2">Belongs to the peptidase M1 family.</text>
</comment>
<feature type="binding site" evidence="16">
    <location>
        <position position="394"/>
    </location>
    <ligand>
        <name>Zn(2+)</name>
        <dbReference type="ChEBI" id="CHEBI:29105"/>
        <note>catalytic</note>
    </ligand>
</feature>
<dbReference type="GO" id="GO:0005615">
    <property type="term" value="C:extracellular space"/>
    <property type="evidence" value="ECO:0007669"/>
    <property type="project" value="TreeGrafter"/>
</dbReference>
<evidence type="ECO:0000256" key="1">
    <source>
        <dbReference type="ARBA" id="ARBA00004609"/>
    </source>
</evidence>
<dbReference type="GO" id="GO:0098552">
    <property type="term" value="C:side of membrane"/>
    <property type="evidence" value="ECO:0007669"/>
    <property type="project" value="UniProtKB-KW"/>
</dbReference>
<dbReference type="Gene3D" id="1.10.390.10">
    <property type="entry name" value="Neutral Protease Domain 2"/>
    <property type="match status" value="1"/>
</dbReference>
<dbReference type="FunFam" id="2.60.40.1910:FF:000008">
    <property type="entry name" value="Aminopeptidase"/>
    <property type="match status" value="1"/>
</dbReference>
<keyword evidence="13" id="KW-0325">Glycoprotein</keyword>
<comment type="caution">
    <text evidence="22">The sequence shown here is derived from an EMBL/GenBank/DDBJ whole genome shotgun (WGS) entry which is preliminary data.</text>
</comment>
<dbReference type="Gene3D" id="1.25.50.20">
    <property type="match status" value="1"/>
</dbReference>
<evidence type="ECO:0000256" key="2">
    <source>
        <dbReference type="ARBA" id="ARBA00010136"/>
    </source>
</evidence>
<dbReference type="GO" id="GO:0005737">
    <property type="term" value="C:cytoplasm"/>
    <property type="evidence" value="ECO:0007669"/>
    <property type="project" value="TreeGrafter"/>
</dbReference>
<evidence type="ECO:0000313" key="22">
    <source>
        <dbReference type="EMBL" id="CAH2105875.1"/>
    </source>
</evidence>
<dbReference type="PANTHER" id="PTHR11533:SF301">
    <property type="entry name" value="AMINOPEPTIDASE"/>
    <property type="match status" value="1"/>
</dbReference>
<organism evidence="22 23">
    <name type="scientific">Euphydryas editha</name>
    <name type="common">Edith's checkerspot</name>
    <dbReference type="NCBI Taxonomy" id="104508"/>
    <lineage>
        <taxon>Eukaryota</taxon>
        <taxon>Metazoa</taxon>
        <taxon>Ecdysozoa</taxon>
        <taxon>Arthropoda</taxon>
        <taxon>Hexapoda</taxon>
        <taxon>Insecta</taxon>
        <taxon>Pterygota</taxon>
        <taxon>Neoptera</taxon>
        <taxon>Endopterygota</taxon>
        <taxon>Lepidoptera</taxon>
        <taxon>Glossata</taxon>
        <taxon>Ditrysia</taxon>
        <taxon>Papilionoidea</taxon>
        <taxon>Nymphalidae</taxon>
        <taxon>Nymphalinae</taxon>
        <taxon>Euphydryas</taxon>
    </lineage>
</organism>
<dbReference type="Gene3D" id="2.60.40.1910">
    <property type="match status" value="1"/>
</dbReference>
<proteinExistence type="inferred from homology"/>
<protein>
    <recommendedName>
        <fullName evidence="24">Aminopeptidase</fullName>
    </recommendedName>
</protein>
<feature type="binding site" evidence="16">
    <location>
        <position position="375"/>
    </location>
    <ligand>
        <name>Zn(2+)</name>
        <dbReference type="ChEBI" id="CHEBI:29105"/>
        <note>catalytic</note>
    </ligand>
</feature>
<dbReference type="GO" id="GO:0042277">
    <property type="term" value="F:peptide binding"/>
    <property type="evidence" value="ECO:0007669"/>
    <property type="project" value="TreeGrafter"/>
</dbReference>
<keyword evidence="4" id="KW-1003">Cell membrane</keyword>
<keyword evidence="8 18" id="KW-0732">Signal</keyword>
<evidence type="ECO:0000259" key="21">
    <source>
        <dbReference type="Pfam" id="PF17900"/>
    </source>
</evidence>
<dbReference type="InterPro" id="IPR034016">
    <property type="entry name" value="M1_APN-typ"/>
</dbReference>
<evidence type="ECO:0000256" key="5">
    <source>
        <dbReference type="ARBA" id="ARBA00022622"/>
    </source>
</evidence>
<keyword evidence="9" id="KW-0378">Hydrolase</keyword>
<evidence type="ECO:0000256" key="11">
    <source>
        <dbReference type="ARBA" id="ARBA00023049"/>
    </source>
</evidence>
<dbReference type="GO" id="GO:0005886">
    <property type="term" value="C:plasma membrane"/>
    <property type="evidence" value="ECO:0007669"/>
    <property type="project" value="UniProtKB-SubCell"/>
</dbReference>
<evidence type="ECO:0008006" key="24">
    <source>
        <dbReference type="Google" id="ProtNLM"/>
    </source>
</evidence>
<dbReference type="Pfam" id="PF17900">
    <property type="entry name" value="Peptidase_M1_N"/>
    <property type="match status" value="1"/>
</dbReference>
<feature type="domain" description="Aminopeptidase N-like N-terminal" evidence="21">
    <location>
        <begin position="66"/>
        <end position="256"/>
    </location>
</feature>
<dbReference type="AlphaFoldDB" id="A0AAU9V1Q4"/>
<feature type="signal peptide" evidence="18">
    <location>
        <begin position="1"/>
        <end position="18"/>
    </location>
</feature>
<keyword evidence="10 16" id="KW-0862">Zinc</keyword>
<evidence type="ECO:0000256" key="16">
    <source>
        <dbReference type="PIRSR" id="PIRSR634016-3"/>
    </source>
</evidence>
<evidence type="ECO:0000256" key="10">
    <source>
        <dbReference type="ARBA" id="ARBA00022833"/>
    </source>
</evidence>
<dbReference type="SUPFAM" id="SSF63737">
    <property type="entry name" value="Leukotriene A4 hydrolase N-terminal domain"/>
    <property type="match status" value="1"/>
</dbReference>
<dbReference type="GO" id="GO:0043171">
    <property type="term" value="P:peptide catabolic process"/>
    <property type="evidence" value="ECO:0007669"/>
    <property type="project" value="TreeGrafter"/>
</dbReference>
<evidence type="ECO:0000256" key="14">
    <source>
        <dbReference type="ARBA" id="ARBA00023288"/>
    </source>
</evidence>
<accession>A0AAU9V1Q4</accession>
<evidence type="ECO:0000256" key="17">
    <source>
        <dbReference type="PIRSR" id="PIRSR634016-4"/>
    </source>
</evidence>
<keyword evidence="7 16" id="KW-0479">Metal-binding</keyword>
<dbReference type="PANTHER" id="PTHR11533">
    <property type="entry name" value="PROTEASE M1 ZINC METALLOPROTEASE"/>
    <property type="match status" value="1"/>
</dbReference>
<dbReference type="InterPro" id="IPR042097">
    <property type="entry name" value="Aminopeptidase_N-like_N_sf"/>
</dbReference>
<dbReference type="GO" id="GO:0008270">
    <property type="term" value="F:zinc ion binding"/>
    <property type="evidence" value="ECO:0007669"/>
    <property type="project" value="InterPro"/>
</dbReference>
<reference evidence="22" key="1">
    <citation type="submission" date="2022-03" db="EMBL/GenBank/DDBJ databases">
        <authorList>
            <person name="Tunstrom K."/>
        </authorList>
    </citation>
    <scope>NUCLEOTIDE SEQUENCE</scope>
</reference>
<evidence type="ECO:0000256" key="12">
    <source>
        <dbReference type="ARBA" id="ARBA00023136"/>
    </source>
</evidence>
<evidence type="ECO:0000256" key="9">
    <source>
        <dbReference type="ARBA" id="ARBA00022801"/>
    </source>
</evidence>
<keyword evidence="14" id="KW-0449">Lipoprotein</keyword>
<comment type="cofactor">
    <cofactor evidence="16">
        <name>Zn(2+)</name>
        <dbReference type="ChEBI" id="CHEBI:29105"/>
    </cofactor>
    <text evidence="16">Binds 1 zinc ion per subunit.</text>
</comment>
<evidence type="ECO:0000259" key="19">
    <source>
        <dbReference type="Pfam" id="PF01433"/>
    </source>
</evidence>
<keyword evidence="6" id="KW-0645">Protease</keyword>
<dbReference type="FunFam" id="1.10.390.10:FF:000013">
    <property type="entry name" value="Aminopeptidase N"/>
    <property type="match status" value="1"/>
</dbReference>
<gene>
    <name evidence="22" type="ORF">EEDITHA_LOCUS20075</name>
</gene>
<keyword evidence="11" id="KW-0482">Metalloprotease</keyword>
<dbReference type="InterPro" id="IPR045357">
    <property type="entry name" value="Aminopeptidase_N-like_N"/>
</dbReference>
<feature type="chain" id="PRO_5043953395" description="Aminopeptidase" evidence="18">
    <location>
        <begin position="19"/>
        <end position="1001"/>
    </location>
</feature>
<dbReference type="GO" id="GO:0006508">
    <property type="term" value="P:proteolysis"/>
    <property type="evidence" value="ECO:0007669"/>
    <property type="project" value="UniProtKB-KW"/>
</dbReference>
<feature type="domain" description="Peptidase M1 membrane alanine aminopeptidase" evidence="19">
    <location>
        <begin position="295"/>
        <end position="505"/>
    </location>
</feature>
<evidence type="ECO:0000256" key="4">
    <source>
        <dbReference type="ARBA" id="ARBA00022475"/>
    </source>
</evidence>
<comment type="subcellular location">
    <subcellularLocation>
        <location evidence="1">Cell membrane</location>
        <topology evidence="1">Lipid-anchor</topology>
        <topology evidence="1">GPI-anchor</topology>
    </subcellularLocation>
</comment>
<dbReference type="Gene3D" id="2.60.40.1730">
    <property type="entry name" value="tricorn interacting facor f3 domain"/>
    <property type="match status" value="1"/>
</dbReference>
<dbReference type="Pfam" id="PF01433">
    <property type="entry name" value="Peptidase_M1"/>
    <property type="match status" value="1"/>
</dbReference>
<name>A0AAU9V1Q4_EUPED</name>
<evidence type="ECO:0000256" key="8">
    <source>
        <dbReference type="ARBA" id="ARBA00022729"/>
    </source>
</evidence>
<keyword evidence="5" id="KW-0336">GPI-anchor</keyword>
<evidence type="ECO:0000256" key="18">
    <source>
        <dbReference type="SAM" id="SignalP"/>
    </source>
</evidence>
<evidence type="ECO:0000256" key="13">
    <source>
        <dbReference type="ARBA" id="ARBA00023180"/>
    </source>
</evidence>
<dbReference type="InterPro" id="IPR024571">
    <property type="entry name" value="ERAP1-like_C_dom"/>
</dbReference>
<evidence type="ECO:0000256" key="15">
    <source>
        <dbReference type="PIRSR" id="PIRSR634016-1"/>
    </source>
</evidence>
<dbReference type="PRINTS" id="PR00756">
    <property type="entry name" value="ALADIPTASE"/>
</dbReference>
<dbReference type="Pfam" id="PF11838">
    <property type="entry name" value="ERAP1_C"/>
    <property type="match status" value="1"/>
</dbReference>
<evidence type="ECO:0000256" key="3">
    <source>
        <dbReference type="ARBA" id="ARBA00022438"/>
    </source>
</evidence>
<dbReference type="CDD" id="cd09601">
    <property type="entry name" value="M1_APN-Q_like"/>
    <property type="match status" value="1"/>
</dbReference>
<feature type="site" description="Transition state stabilizer" evidence="17">
    <location>
        <position position="458"/>
    </location>
</feature>
<evidence type="ECO:0000256" key="6">
    <source>
        <dbReference type="ARBA" id="ARBA00022670"/>
    </source>
</evidence>
<evidence type="ECO:0000313" key="23">
    <source>
        <dbReference type="Proteomes" id="UP001153954"/>
    </source>
</evidence>
<dbReference type="SUPFAM" id="SSF55486">
    <property type="entry name" value="Metalloproteases ('zincins'), catalytic domain"/>
    <property type="match status" value="1"/>
</dbReference>
<evidence type="ECO:0000256" key="7">
    <source>
        <dbReference type="ARBA" id="ARBA00022723"/>
    </source>
</evidence>
<feature type="domain" description="ERAP1-like C-terminal" evidence="20">
    <location>
        <begin position="607"/>
        <end position="905"/>
    </location>
</feature>
<dbReference type="GO" id="GO:0070006">
    <property type="term" value="F:metalloaminopeptidase activity"/>
    <property type="evidence" value="ECO:0007669"/>
    <property type="project" value="TreeGrafter"/>
</dbReference>
<feature type="active site" description="Proton acceptor" evidence="15">
    <location>
        <position position="372"/>
    </location>
</feature>
<dbReference type="Proteomes" id="UP001153954">
    <property type="component" value="Unassembled WGS sequence"/>
</dbReference>
<dbReference type="InterPro" id="IPR050344">
    <property type="entry name" value="Peptidase_M1_aminopeptidases"/>
</dbReference>
<evidence type="ECO:0000259" key="20">
    <source>
        <dbReference type="Pfam" id="PF11838"/>
    </source>
</evidence>
<feature type="binding site" evidence="16">
    <location>
        <position position="371"/>
    </location>
    <ligand>
        <name>Zn(2+)</name>
        <dbReference type="ChEBI" id="CHEBI:29105"/>
        <note>catalytic</note>
    </ligand>
</feature>
<keyword evidence="12" id="KW-0472">Membrane</keyword>
<sequence length="1001" mass="113808">MATLKLFVLALVCLCTNGLPNPPVTRNTIFMDEKIEGQIFEDIDDFENIDYNLPVQSYRLPRTTYPIHYNLLWGVDIERFAFFGTVRIELQPTQDNVSEIVIHSHDLTHNRIELRRNDNNQIINQNNTVNEDLHFLTITLLSGSLVYDPNVTYTLSIDFESPLRTDMYGIYRSWFRNNSTETTVSWMASTQFQATSARFAFPCYDEPSFKARFDIVIRRPVNYSSWSCTNINRTETNVPGFDDDVYETTPIMSTYLLALIVADYINTEPVTSSTGAIQYEVIARRSAIEEGQGAYAMEVGQRLVSTMSEHTNIDYFDMDPNLKMTHAAIPDFSAGAMENWGLITYREAYLMYNQNHTNDYYKQLIAYILSHEIAHMWFGNLVTCEFWDNLWLNEGFARYYQYFLTNWVEDYMGFETRFINEQVHTSLLFDSSESAHPLTNPNIGSPVSIRTMFSTISYNKGAAIIRMTEHLLGFEVNRQGLRNYLVERTSDTARPIDLFQALEAAGTAAGALSQYGSDFSLIDYYRSWTEQSGHPILNVQVNHQTGDMTITQRRFSINTGYANQNLNYIIPITFATSSNPDFNNTKPSHIIRNALTVINRGSTGDQWVIFNKQQTGFYRVNYDDYTWNLIIMALRGPNRTLIHEYNRAQIVNDVFQFARAGLMSYNRAFNILSFLENETEYSPWVAAITGFNWLRNRLVGTTYLTRLETQIVRWASNVMGQLTYYPIPNESFMRSYLRYQLAPLMCQLRVPACLEAATQQFNALVANDTEVPPNSRNWVYCNGLREGSASDFDFLFRRYNEHNTYNEKILILENLGCTSHAPSLNTLLSNIVEENFVIRPQDYSVAFNGALNGGEGNTGIVLNFIQNNVTQVINAFGSASPITSTISRLRSEAAINQFLTWANQNQAILGDYYQSIVSSSESTLQGLLWVNTVADQLDEYFNIGDVLVTSSTSTVPPVTTPITLTPSTLIPPTTPDLPDSAVTSVLSIAALVIAIAINIIV</sequence>
<dbReference type="InterPro" id="IPR014782">
    <property type="entry name" value="Peptidase_M1_dom"/>
</dbReference>